<dbReference type="Proteomes" id="UP001060085">
    <property type="component" value="Linkage Group LG07"/>
</dbReference>
<accession>A0ACB9ZX33</accession>
<sequence length="559" mass="63322">MVCPLQQKVSSLLQKCTFKQLKQIHAFIITTSLHQNPQIRLYFMRRSTEFGEMDYPGLIFSQMGGFCNHEIALWNVMLRGYAHNGPQENCILMFDEMPQRGLKPNNFTYPYVLKPCSDLGLFRIGLKVHCQIIKVGFELVPSVARAIFYLYIQIADSSDIGSPKEKPVNDARRILVGMGLKPLELCNRTIFEYVKLGNVHSARELFDKLIERDVITWNLMISGYAKVGDIANARNLFKEVPEKNVITWTTMLKAYGDSGDLKTARELFEMIPEKNVISWNCMISSYTKNGKFQDSLNLFSQLHREGVEPDGYTYVSVLSACSHLGALEFGEWVHSLLKDWTNLEVIVWTAVIEMYAKCGDIDKAFSIFVKTGNKDLFCYNVMIKSLAIHGRTEASIKFFYLMQERKLKPNDFTFSSVLFACSHGGLVEEGQKIFKDMEKHFKVSPKLEHYGCVIDLLCRSGQLEEAVVILKEMPFKPDIAIWGALLGGCRVRGDLKLAEEVIAKAGELESNESGVYVITSNIHAAAGQWLEALDARNKMEEKGICKGIGCSNLVYHRDV</sequence>
<reference evidence="2" key="1">
    <citation type="journal article" date="2023" name="Nat. Plants">
        <title>Single-cell RNA sequencing provides a high-resolution roadmap for understanding the multicellular compartmentation of specialized metabolism.</title>
        <authorList>
            <person name="Sun S."/>
            <person name="Shen X."/>
            <person name="Li Y."/>
            <person name="Li Y."/>
            <person name="Wang S."/>
            <person name="Li R."/>
            <person name="Zhang H."/>
            <person name="Shen G."/>
            <person name="Guo B."/>
            <person name="Wei J."/>
            <person name="Xu J."/>
            <person name="St-Pierre B."/>
            <person name="Chen S."/>
            <person name="Sun C."/>
        </authorList>
    </citation>
    <scope>NUCLEOTIDE SEQUENCE [LARGE SCALE GENOMIC DNA]</scope>
</reference>
<comment type="caution">
    <text evidence="1">The sequence shown here is derived from an EMBL/GenBank/DDBJ whole genome shotgun (WGS) entry which is preliminary data.</text>
</comment>
<evidence type="ECO:0000313" key="2">
    <source>
        <dbReference type="Proteomes" id="UP001060085"/>
    </source>
</evidence>
<name>A0ACB9ZX33_CATRO</name>
<keyword evidence="2" id="KW-1185">Reference proteome</keyword>
<organism evidence="1 2">
    <name type="scientific">Catharanthus roseus</name>
    <name type="common">Madagascar periwinkle</name>
    <name type="synonym">Vinca rosea</name>
    <dbReference type="NCBI Taxonomy" id="4058"/>
    <lineage>
        <taxon>Eukaryota</taxon>
        <taxon>Viridiplantae</taxon>
        <taxon>Streptophyta</taxon>
        <taxon>Embryophyta</taxon>
        <taxon>Tracheophyta</taxon>
        <taxon>Spermatophyta</taxon>
        <taxon>Magnoliopsida</taxon>
        <taxon>eudicotyledons</taxon>
        <taxon>Gunneridae</taxon>
        <taxon>Pentapetalae</taxon>
        <taxon>asterids</taxon>
        <taxon>lamiids</taxon>
        <taxon>Gentianales</taxon>
        <taxon>Apocynaceae</taxon>
        <taxon>Rauvolfioideae</taxon>
        <taxon>Vinceae</taxon>
        <taxon>Catharanthinae</taxon>
        <taxon>Catharanthus</taxon>
    </lineage>
</organism>
<proteinExistence type="predicted"/>
<dbReference type="EMBL" id="CM044707">
    <property type="protein sequence ID" value="KAI5652732.1"/>
    <property type="molecule type" value="Genomic_DNA"/>
</dbReference>
<protein>
    <submittedName>
        <fullName evidence="1">Uncharacterized protein</fullName>
    </submittedName>
</protein>
<gene>
    <name evidence="1" type="ORF">M9H77_29919</name>
</gene>
<evidence type="ECO:0000313" key="1">
    <source>
        <dbReference type="EMBL" id="KAI5652732.1"/>
    </source>
</evidence>